<dbReference type="Pfam" id="PF23210">
    <property type="entry name" value="HEAT_Maestro_2"/>
    <property type="match status" value="1"/>
</dbReference>
<dbReference type="SUPFAM" id="SSF48371">
    <property type="entry name" value="ARM repeat"/>
    <property type="match status" value="3"/>
</dbReference>
<dbReference type="OrthoDB" id="290178at2759"/>
<reference evidence="5" key="1">
    <citation type="journal article" date="2006" name="PLoS Biol.">
        <title>Macronuclear genome sequence of the ciliate Tetrahymena thermophila, a model eukaryote.</title>
        <authorList>
            <person name="Eisen J.A."/>
            <person name="Coyne R.S."/>
            <person name="Wu M."/>
            <person name="Wu D."/>
            <person name="Thiagarajan M."/>
            <person name="Wortman J.R."/>
            <person name="Badger J.H."/>
            <person name="Ren Q."/>
            <person name="Amedeo P."/>
            <person name="Jones K.M."/>
            <person name="Tallon L.J."/>
            <person name="Delcher A.L."/>
            <person name="Salzberg S.L."/>
            <person name="Silva J.C."/>
            <person name="Haas B.J."/>
            <person name="Majoros W.H."/>
            <person name="Farzad M."/>
            <person name="Carlton J.M."/>
            <person name="Smith R.K. Jr."/>
            <person name="Garg J."/>
            <person name="Pearlman R.E."/>
            <person name="Karrer K.M."/>
            <person name="Sun L."/>
            <person name="Manning G."/>
            <person name="Elde N.C."/>
            <person name="Turkewitz A.P."/>
            <person name="Asai D.J."/>
            <person name="Wilkes D.E."/>
            <person name="Wang Y."/>
            <person name="Cai H."/>
            <person name="Collins K."/>
            <person name="Stewart B.A."/>
            <person name="Lee S.R."/>
            <person name="Wilamowska K."/>
            <person name="Weinberg Z."/>
            <person name="Ruzzo W.L."/>
            <person name="Wloga D."/>
            <person name="Gaertig J."/>
            <person name="Frankel J."/>
            <person name="Tsao C.-C."/>
            <person name="Gorovsky M.A."/>
            <person name="Keeling P.J."/>
            <person name="Waller R.F."/>
            <person name="Patron N.J."/>
            <person name="Cherry J.M."/>
            <person name="Stover N.A."/>
            <person name="Krieger C.J."/>
            <person name="del Toro C."/>
            <person name="Ryder H.F."/>
            <person name="Williamson S.C."/>
            <person name="Barbeau R.A."/>
            <person name="Hamilton E.P."/>
            <person name="Orias E."/>
        </authorList>
    </citation>
    <scope>NUCLEOTIDE SEQUENCE [LARGE SCALE GENOMIC DNA]</scope>
    <source>
        <strain evidence="5">SB210</strain>
    </source>
</reference>
<accession>I7M143</accession>
<feature type="compositionally biased region" description="Basic and acidic residues" evidence="1">
    <location>
        <begin position="1453"/>
        <end position="1476"/>
    </location>
</feature>
<protein>
    <recommendedName>
        <fullName evidence="6">HEAT repeat protein</fullName>
    </recommendedName>
</protein>
<dbReference type="EMBL" id="GG662717">
    <property type="protein sequence ID" value="EAR94207.2"/>
    <property type="molecule type" value="Genomic_DNA"/>
</dbReference>
<dbReference type="InterPro" id="IPR055408">
    <property type="entry name" value="HEAT_MROH2B-like"/>
</dbReference>
<evidence type="ECO:0008006" key="6">
    <source>
        <dbReference type="Google" id="ProtNLM"/>
    </source>
</evidence>
<evidence type="ECO:0000313" key="4">
    <source>
        <dbReference type="EMBL" id="EAR94207.2"/>
    </source>
</evidence>
<dbReference type="RefSeq" id="XP_001014452.2">
    <property type="nucleotide sequence ID" value="XM_001014452.3"/>
</dbReference>
<dbReference type="InterPro" id="IPR016024">
    <property type="entry name" value="ARM-type_fold"/>
</dbReference>
<organism evidence="4 5">
    <name type="scientific">Tetrahymena thermophila (strain SB210)</name>
    <dbReference type="NCBI Taxonomy" id="312017"/>
    <lineage>
        <taxon>Eukaryota</taxon>
        <taxon>Sar</taxon>
        <taxon>Alveolata</taxon>
        <taxon>Ciliophora</taxon>
        <taxon>Intramacronucleata</taxon>
        <taxon>Oligohymenophorea</taxon>
        <taxon>Hymenostomatida</taxon>
        <taxon>Tetrahymenina</taxon>
        <taxon>Tetrahymenidae</taxon>
        <taxon>Tetrahymena</taxon>
    </lineage>
</organism>
<dbReference type="Proteomes" id="UP000009168">
    <property type="component" value="Unassembled WGS sequence"/>
</dbReference>
<dbReference type="InParanoid" id="I7M143"/>
<dbReference type="Pfam" id="PF23227">
    <property type="entry name" value="HEAT_MROH2B_C"/>
    <property type="match status" value="1"/>
</dbReference>
<feature type="region of interest" description="Disordered" evidence="1">
    <location>
        <begin position="1442"/>
        <end position="1476"/>
    </location>
</feature>
<name>I7M143_TETTS</name>
<feature type="domain" description="MROH2B-like HEAT-repeats" evidence="2">
    <location>
        <begin position="260"/>
        <end position="909"/>
    </location>
</feature>
<feature type="region of interest" description="Disordered" evidence="1">
    <location>
        <begin position="940"/>
        <end position="960"/>
    </location>
</feature>
<gene>
    <name evidence="4" type="ORF">TTHERM_00522740</name>
</gene>
<dbReference type="InterPro" id="IPR055406">
    <property type="entry name" value="HEAT_Maestro"/>
</dbReference>
<dbReference type="GeneID" id="7842980"/>
<evidence type="ECO:0000259" key="2">
    <source>
        <dbReference type="Pfam" id="PF23210"/>
    </source>
</evidence>
<feature type="domain" description="Maestro/Maestro-like HEAT-repeats" evidence="3">
    <location>
        <begin position="1515"/>
        <end position="1739"/>
    </location>
</feature>
<keyword evidence="5" id="KW-1185">Reference proteome</keyword>
<dbReference type="InterPro" id="IPR045206">
    <property type="entry name" value="Maestro_heat-like_prot"/>
</dbReference>
<dbReference type="PANTHER" id="PTHR23120:SF0">
    <property type="entry name" value="MAESTRO HEAT-LIKE REPEAT FAMILY MEMBER 1"/>
    <property type="match status" value="1"/>
</dbReference>
<dbReference type="KEGG" id="tet:TTHERM_00522740"/>
<dbReference type="PANTHER" id="PTHR23120">
    <property type="entry name" value="MAESTRO-RELATED HEAT DOMAIN-CONTAINING"/>
    <property type="match status" value="1"/>
</dbReference>
<evidence type="ECO:0000256" key="1">
    <source>
        <dbReference type="SAM" id="MobiDB-lite"/>
    </source>
</evidence>
<proteinExistence type="predicted"/>
<evidence type="ECO:0000259" key="3">
    <source>
        <dbReference type="Pfam" id="PF23227"/>
    </source>
</evidence>
<dbReference type="GO" id="GO:0005737">
    <property type="term" value="C:cytoplasm"/>
    <property type="evidence" value="ECO:0007669"/>
    <property type="project" value="TreeGrafter"/>
</dbReference>
<dbReference type="eggNOG" id="KOG2032">
    <property type="taxonomic scope" value="Eukaryota"/>
</dbReference>
<feature type="compositionally biased region" description="Polar residues" evidence="1">
    <location>
        <begin position="940"/>
        <end position="957"/>
    </location>
</feature>
<evidence type="ECO:0000313" key="5">
    <source>
        <dbReference type="Proteomes" id="UP000009168"/>
    </source>
</evidence>
<sequence>MSISKADITQKILNHYLQNFREDNDDIKKIFKSLADANTKIVILSLIEYMNVLEIDQKYLELLKLLNYIISHIKESHFQKIKEKIHEFIERSVETSISLSKKINIPKEVVAIYVERDQLVENMISSILKFGDNDTVRLILNFFNAGKVPELIIMNILRILIREQGRLIKDYSNELLSKFLSTCTLVQSPRYRQIYADTMLLIYDNLSLCVENQDELNLKSLEDLSISIYSMISQDWISQPDYEVQSAAVNLIGYMVQFFPNNQIEKIADKIIDEFINQMKKQADKKITIWKGFNKILEKLLQTNKPYFEHSIKSIQVKLYDLYRSPIFSPNYEFDPEQQKKKNSLLEIIQNLAQFNIDSILDLYISRHQSKEIIEKIASLWITNFLINRNYEKISIPMKKLLINSLSSISFDSNFEVRYALIEIIFTLCNQKQFFEDSLNDQSYDISFMLFFLIKQVSIHPQEIAEKKNVRFAPFLTTLENLKSRSQYVLQILTTNSVQTTKNFIWPYILEYIPNPSFSPGLSSILKSTYTYLTKYKEVYNEYPQGNIRVNEKIPKIGTILARLIILLRIPQFFKGLGQEILKSIPHILSVFLTKECSKEINIHINDLEFIIQNESEDEKKLSDKIYQLWKVLLDQFDSNEWFTSMHEDLIAMNPSYNKVPELQVHMMKLHGLILTKIDSQETIKTQIDKFVTQVYNDYSNQQVNLNIDKIEPSTQMKLCLADTLALISTEKLDLVIDKIRNIMNSQIIQKKQQTGFASVLSMFNKPQTEEDALYPITSNLILSLGYICNRLNTKKLVLKIESHIINNLIPFLDKGGEEMQLCVHRTMEMISNGVIRIWNDCEEEEIKDLKRVFIKYKEKFYQRSILAFKTSKIPNIKTIAWETVSNLLRVDPPYSFEQHLNFFKNCIKFLEENINILSSFEQPTIHLFQAMLSHQKLVSNPSKNPDQTNSEEGSQEQTEKVFGDENGIVSVWEVLSTIIKIIEQNRDLEILCFYYNCLLKALFDKKLKANEGKDIKFLTVILVIFLSHIYKPNRDLQTVSLFCLEKIMLGLNIYLDVNMRDIEVFNNDLIRQLSQKLSFEELQSLVNESVQRVSQEENVQVLNGFTSLHNKFYNQHEEKLSEQLGAIIQSYKAVFDVQVKLNSEEMQKDQLIGYVITILEKNLQKGLDILLDEKVTFPLTDFQERLLKRIVDNKSTLFKTFNHLTDVLNNPEDKIFKCKGDALTNSIIFIGFMFSLNSEILLNITKKYFASIFGTFVLRFSTSFDQDLNKNSQSRDEMDASKACLWAFKQMLQNSNKSNFLNDISTGLQVKLIDESLFEDGMSELMMIVSKNSRLCELSEMMEFLKPFILKKIKTQKSACLIIVSQLIHCSFFALDFQDTRNHVLLPDWYNFLIDVLLANNQDSSEQIRSIVLRGIGNITYLHKYNIAGCLEDIKEEEDQNVLQSTENMEDNQNKKDKDENSQSENEGERNSQRKQLLDEKIAENLVQIIQDEEQKEFEKKKEPIFLISNERYAQIIEALFLGMDDTSDLCVKDTLNSLQNMIQFISDLFLQPYIFSLIQKVTINFEKQLSILRVTSFNLFGKLLEKIHICKEKDDYIQNQIHYVLISVIVHLLDESRQVRDVCKLNLEKIAKILNFEQLIKYLGQEDYNQIEEFKAEFLEKDEIFMLNAMSLFTSNYHNKITAYIETLTEYTKSPDEKIKCSSILSLIYTFRYLNQDIQNLEIIQNVKERLYELLEKQSVNRKINNIDKYILKATIFLIKTIES</sequence>